<sequence>MKAPLQGDIVVVDVETTGLNPEADQIWEFAAIRRHADGSTTETHIYHQAHSDLVAQMPERFKADYDQRYGVDGHAYSTPAAAAIIHAACDGPGVHLVGANPRFDHEFLSRLLARSGFEAPWDYHVIDVESMALGWLLAKGHRITLPFKSDNLAERCGVRGTFARHTALGDCRWALAWLERIEEQSVVMGA</sequence>
<dbReference type="SMART" id="SM00479">
    <property type="entry name" value="EXOIII"/>
    <property type="match status" value="1"/>
</dbReference>
<dbReference type="RefSeq" id="WP_123925585.1">
    <property type="nucleotide sequence ID" value="NZ_JBPSDP010000012.1"/>
</dbReference>
<dbReference type="Pfam" id="PF00929">
    <property type="entry name" value="RNase_T"/>
    <property type="match status" value="1"/>
</dbReference>
<feature type="domain" description="Exonuclease" evidence="1">
    <location>
        <begin position="8"/>
        <end position="187"/>
    </location>
</feature>
<proteinExistence type="predicted"/>
<reference evidence="2 3" key="1">
    <citation type="submission" date="2018-11" db="EMBL/GenBank/DDBJ databases">
        <title>Draft genome sequence of Gordonia sp. RS15-1S isolated from rice stems.</title>
        <authorList>
            <person name="Muangham S."/>
        </authorList>
    </citation>
    <scope>NUCLEOTIDE SEQUENCE [LARGE SCALE GENOMIC DNA]</scope>
    <source>
        <strain evidence="2 3">RS15-1S</strain>
    </source>
</reference>
<dbReference type="Gene3D" id="3.30.420.10">
    <property type="entry name" value="Ribonuclease H-like superfamily/Ribonuclease H"/>
    <property type="match status" value="1"/>
</dbReference>
<dbReference type="GO" id="GO:0003676">
    <property type="term" value="F:nucleic acid binding"/>
    <property type="evidence" value="ECO:0007669"/>
    <property type="project" value="InterPro"/>
</dbReference>
<name>A0A3N4HFW8_9ACTN</name>
<dbReference type="OrthoDB" id="4762736at2"/>
<comment type="caution">
    <text evidence="2">The sequence shown here is derived from an EMBL/GenBank/DDBJ whole genome shotgun (WGS) entry which is preliminary data.</text>
</comment>
<evidence type="ECO:0000259" key="1">
    <source>
        <dbReference type="SMART" id="SM00479"/>
    </source>
</evidence>
<dbReference type="InterPro" id="IPR012337">
    <property type="entry name" value="RNaseH-like_sf"/>
</dbReference>
<keyword evidence="3" id="KW-1185">Reference proteome</keyword>
<dbReference type="Proteomes" id="UP000267536">
    <property type="component" value="Unassembled WGS sequence"/>
</dbReference>
<dbReference type="SUPFAM" id="SSF53098">
    <property type="entry name" value="Ribonuclease H-like"/>
    <property type="match status" value="1"/>
</dbReference>
<dbReference type="AlphaFoldDB" id="A0A3N4HFW8"/>
<accession>A0A3N4HFW8</accession>
<evidence type="ECO:0000313" key="3">
    <source>
        <dbReference type="Proteomes" id="UP000267536"/>
    </source>
</evidence>
<protein>
    <recommendedName>
        <fullName evidence="1">Exonuclease domain-containing protein</fullName>
    </recommendedName>
</protein>
<organism evidence="2 3">
    <name type="scientific">Gordonia oryzae</name>
    <dbReference type="NCBI Taxonomy" id="2487349"/>
    <lineage>
        <taxon>Bacteria</taxon>
        <taxon>Bacillati</taxon>
        <taxon>Actinomycetota</taxon>
        <taxon>Actinomycetes</taxon>
        <taxon>Mycobacteriales</taxon>
        <taxon>Gordoniaceae</taxon>
        <taxon>Gordonia</taxon>
    </lineage>
</organism>
<dbReference type="EMBL" id="RKMH01000002">
    <property type="protein sequence ID" value="RPA65784.1"/>
    <property type="molecule type" value="Genomic_DNA"/>
</dbReference>
<evidence type="ECO:0000313" key="2">
    <source>
        <dbReference type="EMBL" id="RPA65784.1"/>
    </source>
</evidence>
<dbReference type="InterPro" id="IPR013520">
    <property type="entry name" value="Ribonucl_H"/>
</dbReference>
<gene>
    <name evidence="2" type="ORF">EF294_03340</name>
</gene>
<dbReference type="GO" id="GO:0004527">
    <property type="term" value="F:exonuclease activity"/>
    <property type="evidence" value="ECO:0007669"/>
    <property type="project" value="UniProtKB-ARBA"/>
</dbReference>
<dbReference type="InterPro" id="IPR036397">
    <property type="entry name" value="RNaseH_sf"/>
</dbReference>